<keyword evidence="2 6" id="KW-0238">DNA-binding</keyword>
<dbReference type="AlphaFoldDB" id="A0A7W3JU99"/>
<dbReference type="InterPro" id="IPR050707">
    <property type="entry name" value="HTH_MetabolicPath_Reg"/>
</dbReference>
<dbReference type="InterPro" id="IPR029016">
    <property type="entry name" value="GAF-like_dom_sf"/>
</dbReference>
<dbReference type="Pfam" id="PF01614">
    <property type="entry name" value="IclR_C"/>
    <property type="match status" value="2"/>
</dbReference>
<comment type="caution">
    <text evidence="6">The sequence shown here is derived from an EMBL/GenBank/DDBJ whole genome shotgun (WGS) entry which is preliminary data.</text>
</comment>
<dbReference type="PANTHER" id="PTHR30136:SF24">
    <property type="entry name" value="HTH-TYPE TRANSCRIPTIONAL REPRESSOR ALLR"/>
    <property type="match status" value="1"/>
</dbReference>
<accession>A0A7W3JU99</accession>
<dbReference type="PANTHER" id="PTHR30136">
    <property type="entry name" value="HELIX-TURN-HELIX TRANSCRIPTIONAL REGULATOR, ICLR FAMILY"/>
    <property type="match status" value="1"/>
</dbReference>
<keyword evidence="1" id="KW-0805">Transcription regulation</keyword>
<evidence type="ECO:0000259" key="5">
    <source>
        <dbReference type="PROSITE" id="PS51078"/>
    </source>
</evidence>
<name>A0A7W3JU99_9MICO</name>
<dbReference type="GO" id="GO:0003700">
    <property type="term" value="F:DNA-binding transcription factor activity"/>
    <property type="evidence" value="ECO:0007669"/>
    <property type="project" value="TreeGrafter"/>
</dbReference>
<protein>
    <submittedName>
        <fullName evidence="6">DNA-binding IclR family transcriptional regulator</fullName>
    </submittedName>
</protein>
<dbReference type="SUPFAM" id="SSF46785">
    <property type="entry name" value="Winged helix' DNA-binding domain"/>
    <property type="match status" value="1"/>
</dbReference>
<dbReference type="Gene3D" id="1.10.10.10">
    <property type="entry name" value="Winged helix-like DNA-binding domain superfamily/Winged helix DNA-binding domain"/>
    <property type="match status" value="1"/>
</dbReference>
<keyword evidence="7" id="KW-1185">Reference proteome</keyword>
<sequence length="303" mass="33079">MVQTPSRTPRLNTSGLRRDLELLEVLATPEALRLGGLGVSRVAEITGRDKGQISRTLATLAETGFVSRDPENAKYVLGFQLYALAARTREARLVEQAGQFLRRVANRTHETAHLCVLRGGNVLTLKSEMSNQAFRGIGWEGVSVPALRTSSGRALISDWTKEELRDWYNEHSADALVTKRELLNGIQGENEALGALPDAKRSKINTFDDLLQEITNIRRQGYAVVDEEFEMGLVGASAPIRDSSNRIVGVINLSAPKTRIAPVLDQVGIVVREVSEEFSRHLGATASLKAASSPAGQSRSPQQ</sequence>
<evidence type="ECO:0000256" key="2">
    <source>
        <dbReference type="ARBA" id="ARBA00023125"/>
    </source>
</evidence>
<dbReference type="SMART" id="SM00346">
    <property type="entry name" value="HTH_ICLR"/>
    <property type="match status" value="1"/>
</dbReference>
<evidence type="ECO:0000256" key="1">
    <source>
        <dbReference type="ARBA" id="ARBA00023015"/>
    </source>
</evidence>
<dbReference type="InterPro" id="IPR005471">
    <property type="entry name" value="Tscrpt_reg_IclR_N"/>
</dbReference>
<dbReference type="RefSeq" id="WP_182484816.1">
    <property type="nucleotide sequence ID" value="NZ_JACGWU010000004.1"/>
</dbReference>
<gene>
    <name evidence="6" type="ORF">FB555_001483</name>
</gene>
<evidence type="ECO:0000259" key="4">
    <source>
        <dbReference type="PROSITE" id="PS51077"/>
    </source>
</evidence>
<dbReference type="Pfam" id="PF09339">
    <property type="entry name" value="HTH_IclR"/>
    <property type="match status" value="1"/>
</dbReference>
<dbReference type="Gene3D" id="3.30.450.40">
    <property type="match status" value="1"/>
</dbReference>
<evidence type="ECO:0000313" key="6">
    <source>
        <dbReference type="EMBL" id="MBA8829378.1"/>
    </source>
</evidence>
<dbReference type="GO" id="GO:0003677">
    <property type="term" value="F:DNA binding"/>
    <property type="evidence" value="ECO:0007669"/>
    <property type="project" value="UniProtKB-KW"/>
</dbReference>
<evidence type="ECO:0000313" key="7">
    <source>
        <dbReference type="Proteomes" id="UP000524237"/>
    </source>
</evidence>
<organism evidence="6 7">
    <name type="scientific">Alpinimonas psychrophila</name>
    <dbReference type="NCBI Taxonomy" id="748908"/>
    <lineage>
        <taxon>Bacteria</taxon>
        <taxon>Bacillati</taxon>
        <taxon>Actinomycetota</taxon>
        <taxon>Actinomycetes</taxon>
        <taxon>Micrococcales</taxon>
        <taxon>Microbacteriaceae</taxon>
        <taxon>Alpinimonas</taxon>
    </lineage>
</organism>
<dbReference type="InterPro" id="IPR036390">
    <property type="entry name" value="WH_DNA-bd_sf"/>
</dbReference>
<feature type="domain" description="IclR-ED" evidence="5">
    <location>
        <begin position="80"/>
        <end position="284"/>
    </location>
</feature>
<dbReference type="SUPFAM" id="SSF55781">
    <property type="entry name" value="GAF domain-like"/>
    <property type="match status" value="1"/>
</dbReference>
<feature type="domain" description="HTH iclR-type" evidence="4">
    <location>
        <begin position="13"/>
        <end position="79"/>
    </location>
</feature>
<dbReference type="GO" id="GO:0045892">
    <property type="term" value="P:negative regulation of DNA-templated transcription"/>
    <property type="evidence" value="ECO:0007669"/>
    <property type="project" value="TreeGrafter"/>
</dbReference>
<dbReference type="PROSITE" id="PS51077">
    <property type="entry name" value="HTH_ICLR"/>
    <property type="match status" value="1"/>
</dbReference>
<reference evidence="6 7" key="1">
    <citation type="submission" date="2020-07" db="EMBL/GenBank/DDBJ databases">
        <title>Sequencing the genomes of 1000 actinobacteria strains.</title>
        <authorList>
            <person name="Klenk H.-P."/>
        </authorList>
    </citation>
    <scope>NUCLEOTIDE SEQUENCE [LARGE SCALE GENOMIC DNA]</scope>
    <source>
        <strain evidence="6 7">DSM 23737</strain>
    </source>
</reference>
<keyword evidence="3" id="KW-0804">Transcription</keyword>
<dbReference type="PROSITE" id="PS51078">
    <property type="entry name" value="ICLR_ED"/>
    <property type="match status" value="1"/>
</dbReference>
<evidence type="ECO:0000256" key="3">
    <source>
        <dbReference type="ARBA" id="ARBA00023163"/>
    </source>
</evidence>
<dbReference type="EMBL" id="JACGWU010000004">
    <property type="protein sequence ID" value="MBA8829378.1"/>
    <property type="molecule type" value="Genomic_DNA"/>
</dbReference>
<dbReference type="InterPro" id="IPR036388">
    <property type="entry name" value="WH-like_DNA-bd_sf"/>
</dbReference>
<proteinExistence type="predicted"/>
<dbReference type="InterPro" id="IPR014757">
    <property type="entry name" value="Tscrpt_reg_IclR_C"/>
</dbReference>
<dbReference type="Proteomes" id="UP000524237">
    <property type="component" value="Unassembled WGS sequence"/>
</dbReference>